<organism evidence="2 3">
    <name type="scientific">Toxocara canis</name>
    <name type="common">Canine roundworm</name>
    <dbReference type="NCBI Taxonomy" id="6265"/>
    <lineage>
        <taxon>Eukaryota</taxon>
        <taxon>Metazoa</taxon>
        <taxon>Ecdysozoa</taxon>
        <taxon>Nematoda</taxon>
        <taxon>Chromadorea</taxon>
        <taxon>Rhabditida</taxon>
        <taxon>Spirurina</taxon>
        <taxon>Ascaridomorpha</taxon>
        <taxon>Ascaridoidea</taxon>
        <taxon>Toxocaridae</taxon>
        <taxon>Toxocara</taxon>
    </lineage>
</organism>
<gene>
    <name evidence="2" type="ORF">Tcan_02394</name>
</gene>
<evidence type="ECO:0000313" key="2">
    <source>
        <dbReference type="EMBL" id="KHN71286.1"/>
    </source>
</evidence>
<feature type="non-terminal residue" evidence="2">
    <location>
        <position position="1"/>
    </location>
</feature>
<dbReference type="SMART" id="SM00198">
    <property type="entry name" value="SCP"/>
    <property type="match status" value="1"/>
</dbReference>
<evidence type="ECO:0000313" key="3">
    <source>
        <dbReference type="Proteomes" id="UP000031036"/>
    </source>
</evidence>
<dbReference type="EMBL" id="JPKZ01022539">
    <property type="protein sequence ID" value="KHN71286.1"/>
    <property type="molecule type" value="Genomic_DNA"/>
</dbReference>
<dbReference type="CDD" id="cd05380">
    <property type="entry name" value="CAP_euk"/>
    <property type="match status" value="1"/>
</dbReference>
<dbReference type="InterPro" id="IPR035940">
    <property type="entry name" value="CAP_sf"/>
</dbReference>
<evidence type="ECO:0000259" key="1">
    <source>
        <dbReference type="SMART" id="SM00198"/>
    </source>
</evidence>
<dbReference type="Proteomes" id="UP000031036">
    <property type="component" value="Unassembled WGS sequence"/>
</dbReference>
<protein>
    <submittedName>
        <fullName evidence="2">Venom allergen 5</fullName>
    </submittedName>
</protein>
<feature type="domain" description="SCP" evidence="1">
    <location>
        <begin position="16"/>
        <end position="115"/>
    </location>
</feature>
<dbReference type="SUPFAM" id="SSF55797">
    <property type="entry name" value="PR-1-like"/>
    <property type="match status" value="1"/>
</dbReference>
<proteinExistence type="predicted"/>
<dbReference type="InterPro" id="IPR014044">
    <property type="entry name" value="CAP_dom"/>
</dbReference>
<name>A0A0B2UJQ4_TOXCA</name>
<dbReference type="OMA" id="GENFYTI"/>
<accession>A0A0B2UJQ4</accession>
<keyword evidence="3" id="KW-1185">Reference proteome</keyword>
<dbReference type="OrthoDB" id="5853705at2759"/>
<dbReference type="AlphaFoldDB" id="A0A0B2UJQ4"/>
<dbReference type="Pfam" id="PF00188">
    <property type="entry name" value="CAP"/>
    <property type="match status" value="1"/>
</dbReference>
<dbReference type="Gene3D" id="3.40.33.10">
    <property type="entry name" value="CAP"/>
    <property type="match status" value="1"/>
</dbReference>
<comment type="caution">
    <text evidence="2">The sequence shown here is derived from an EMBL/GenBank/DDBJ whole genome shotgun (WGS) entry which is preliminary data.</text>
</comment>
<reference evidence="2 3" key="1">
    <citation type="submission" date="2014-11" db="EMBL/GenBank/DDBJ databases">
        <title>Genetic blueprint of the zoonotic pathogen Toxocara canis.</title>
        <authorList>
            <person name="Zhu X.-Q."/>
            <person name="Korhonen P.K."/>
            <person name="Cai H."/>
            <person name="Young N.D."/>
            <person name="Nejsum P."/>
            <person name="von Samson-Himmelstjerna G."/>
            <person name="Boag P.R."/>
            <person name="Tan P."/>
            <person name="Li Q."/>
            <person name="Min J."/>
            <person name="Yang Y."/>
            <person name="Wang X."/>
            <person name="Fang X."/>
            <person name="Hall R.S."/>
            <person name="Hofmann A."/>
            <person name="Sternberg P.W."/>
            <person name="Jex A.R."/>
            <person name="Gasser R.B."/>
        </authorList>
    </citation>
    <scope>NUCLEOTIDE SEQUENCE [LARGE SCALE GENOMIC DNA]</scope>
    <source>
        <strain evidence="2">PN_DK_2014</strain>
    </source>
</reference>
<dbReference type="STRING" id="6265.A0A0B2UJQ4"/>
<sequence length="119" mass="13651">SGKECPSVPNVKFDPHTRQIALQVHNELRSKLAHGTAVYKDGGHLRAGKNIYQMAWDCDLEKQSQEWADKCAFKHSPWSYRHAGENLYEMWTSGTVGSLGMYHLMWSQLTKNLEEHLAH</sequence>